<dbReference type="RefSeq" id="WP_179983053.1">
    <property type="nucleotide sequence ID" value="NZ_LR812090.1"/>
</dbReference>
<dbReference type="AlphaFoldDB" id="A0A6T9Y495"/>
<gene>
    <name evidence="5" type="ORF">ALFOR1_30452</name>
</gene>
<sequence>MIDLHSHILPGIDDGARSLDIALEMAQQAVDGGVRHMVCTPHIHKGYFDNTFKSIEHTFLEFKKEINRASIPLSLSFAAEVRVNELIPIWFKQKELPFLGDYNGKHILLLEMPHSHIPQGLEVLIKWLLKNNVQPLIAHPERNRELLAEQHKFSWLQRQGCMFQVTAGALTGRFGDKVEDFALAMMRNKAFHVVASDTHDLVRRPNDMGAAYEVVSAFSDEFAQEVFVTRPGAIVSFEQKNEPIND</sequence>
<dbReference type="GO" id="GO:0030145">
    <property type="term" value="F:manganese ion binding"/>
    <property type="evidence" value="ECO:0007669"/>
    <property type="project" value="InterPro"/>
</dbReference>
<comment type="catalytic activity">
    <reaction evidence="4">
        <text>O-phospho-L-tyrosyl-[protein] + H2O = L-tyrosyl-[protein] + phosphate</text>
        <dbReference type="Rhea" id="RHEA:10684"/>
        <dbReference type="Rhea" id="RHEA-COMP:10136"/>
        <dbReference type="Rhea" id="RHEA-COMP:20101"/>
        <dbReference type="ChEBI" id="CHEBI:15377"/>
        <dbReference type="ChEBI" id="CHEBI:43474"/>
        <dbReference type="ChEBI" id="CHEBI:46858"/>
        <dbReference type="ChEBI" id="CHEBI:61978"/>
        <dbReference type="EC" id="3.1.3.48"/>
    </reaction>
</comment>
<dbReference type="SUPFAM" id="SSF89550">
    <property type="entry name" value="PHP domain-like"/>
    <property type="match status" value="1"/>
</dbReference>
<evidence type="ECO:0000313" key="5">
    <source>
        <dbReference type="EMBL" id="CAB9493532.1"/>
    </source>
</evidence>
<evidence type="ECO:0000256" key="3">
    <source>
        <dbReference type="ARBA" id="ARBA00022801"/>
    </source>
</evidence>
<reference evidence="5 6" key="1">
    <citation type="submission" date="2020-06" db="EMBL/GenBank/DDBJ databases">
        <authorList>
            <person name="Duchaud E."/>
        </authorList>
    </citation>
    <scope>NUCLEOTIDE SEQUENCE [LARGE SCALE GENOMIC DNA]</scope>
    <source>
        <strain evidence="5">Alteromonas fortis</strain>
    </source>
</reference>
<name>A0A6T9Y495_ALTMA</name>
<dbReference type="EC" id="3.1.3.48" evidence="2"/>
<organism evidence="5 6">
    <name type="scientific">Alteromonas macleodii</name>
    <name type="common">Pseudoalteromonas macleodii</name>
    <dbReference type="NCBI Taxonomy" id="28108"/>
    <lineage>
        <taxon>Bacteria</taxon>
        <taxon>Pseudomonadati</taxon>
        <taxon>Pseudomonadota</taxon>
        <taxon>Gammaproteobacteria</taxon>
        <taxon>Alteromonadales</taxon>
        <taxon>Alteromonadaceae</taxon>
        <taxon>Alteromonas/Salinimonas group</taxon>
        <taxon>Alteromonas</taxon>
    </lineage>
</organism>
<dbReference type="GO" id="GO:0004725">
    <property type="term" value="F:protein tyrosine phosphatase activity"/>
    <property type="evidence" value="ECO:0007669"/>
    <property type="project" value="UniProtKB-EC"/>
</dbReference>
<dbReference type="Proteomes" id="UP000509458">
    <property type="component" value="Chromosome"/>
</dbReference>
<comment type="similarity">
    <text evidence="1">Belongs to the metallo-dependent hydrolases superfamily. CpsB/CapC family.</text>
</comment>
<protein>
    <recommendedName>
        <fullName evidence="2">protein-tyrosine-phosphatase</fullName>
        <ecNumber evidence="2">3.1.3.48</ecNumber>
    </recommendedName>
</protein>
<evidence type="ECO:0000256" key="2">
    <source>
        <dbReference type="ARBA" id="ARBA00013064"/>
    </source>
</evidence>
<dbReference type="PANTHER" id="PTHR39181">
    <property type="entry name" value="TYROSINE-PROTEIN PHOSPHATASE YWQE"/>
    <property type="match status" value="1"/>
</dbReference>
<dbReference type="PIRSF" id="PIRSF016557">
    <property type="entry name" value="Caps_synth_CpsB"/>
    <property type="match status" value="1"/>
</dbReference>
<evidence type="ECO:0000256" key="1">
    <source>
        <dbReference type="ARBA" id="ARBA00005750"/>
    </source>
</evidence>
<dbReference type="InterPro" id="IPR016195">
    <property type="entry name" value="Pol/histidinol_Pase-like"/>
</dbReference>
<dbReference type="Pfam" id="PF19567">
    <property type="entry name" value="CpsB_CapC"/>
    <property type="match status" value="1"/>
</dbReference>
<dbReference type="Gene3D" id="3.20.20.140">
    <property type="entry name" value="Metal-dependent hydrolases"/>
    <property type="match status" value="1"/>
</dbReference>
<evidence type="ECO:0000256" key="4">
    <source>
        <dbReference type="ARBA" id="ARBA00051722"/>
    </source>
</evidence>
<dbReference type="EMBL" id="LR812090">
    <property type="protein sequence ID" value="CAB9493532.1"/>
    <property type="molecule type" value="Genomic_DNA"/>
</dbReference>
<proteinExistence type="inferred from homology"/>
<accession>A0A6T9Y495</accession>
<evidence type="ECO:0000313" key="6">
    <source>
        <dbReference type="Proteomes" id="UP000509458"/>
    </source>
</evidence>
<dbReference type="InterPro" id="IPR016667">
    <property type="entry name" value="Caps_polysacc_synth_CpsB/CapC"/>
</dbReference>
<dbReference type="PANTHER" id="PTHR39181:SF1">
    <property type="entry name" value="TYROSINE-PROTEIN PHOSPHATASE YWQE"/>
    <property type="match status" value="1"/>
</dbReference>
<keyword evidence="3" id="KW-0378">Hydrolase</keyword>